<dbReference type="AlphaFoldDB" id="A0A226DG80"/>
<feature type="region of interest" description="Disordered" evidence="20">
    <location>
        <begin position="752"/>
        <end position="771"/>
    </location>
</feature>
<evidence type="ECO:0000313" key="24">
    <source>
        <dbReference type="EMBL" id="OXA44140.1"/>
    </source>
</evidence>
<dbReference type="PANTHER" id="PTHR14009:SF1">
    <property type="entry name" value="MITOCHONDRIAL PROTON_CALCIUM EXCHANGER PROTEIN"/>
    <property type="match status" value="1"/>
</dbReference>
<comment type="caution">
    <text evidence="24">The sequence shown here is derived from an EMBL/GenBank/DDBJ whole genome shotgun (WGS) entry which is preliminary data.</text>
</comment>
<dbReference type="PROSITE" id="PS51758">
    <property type="entry name" value="LETM1_RBD"/>
    <property type="match status" value="1"/>
</dbReference>
<dbReference type="PROSITE" id="PS50222">
    <property type="entry name" value="EF_HAND_2"/>
    <property type="match status" value="1"/>
</dbReference>
<keyword evidence="25" id="KW-1185">Reference proteome</keyword>
<keyword evidence="13 19" id="KW-0175">Coiled coil</keyword>
<dbReference type="InterPro" id="IPR033122">
    <property type="entry name" value="LETM1-like_RBD"/>
</dbReference>
<dbReference type="GO" id="GO:0005743">
    <property type="term" value="C:mitochondrial inner membrane"/>
    <property type="evidence" value="ECO:0007669"/>
    <property type="project" value="UniProtKB-SubCell"/>
</dbReference>
<dbReference type="PANTHER" id="PTHR14009">
    <property type="entry name" value="LEUCINE ZIPPER-EF-HAND CONTAINING TRANSMEMBRANE PROTEIN"/>
    <property type="match status" value="1"/>
</dbReference>
<reference evidence="24 25" key="1">
    <citation type="submission" date="2015-12" db="EMBL/GenBank/DDBJ databases">
        <title>The genome of Folsomia candida.</title>
        <authorList>
            <person name="Faddeeva A."/>
            <person name="Derks M.F."/>
            <person name="Anvar Y."/>
            <person name="Smit S."/>
            <person name="Van Straalen N."/>
            <person name="Roelofs D."/>
        </authorList>
    </citation>
    <scope>NUCLEOTIDE SEQUENCE [LARGE SCALE GENOMIC DNA]</scope>
    <source>
        <strain evidence="24 25">VU population</strain>
        <tissue evidence="24">Whole body</tissue>
    </source>
</reference>
<dbReference type="InterPro" id="IPR018247">
    <property type="entry name" value="EF_Hand_1_Ca_BS"/>
</dbReference>
<evidence type="ECO:0000256" key="11">
    <source>
        <dbReference type="ARBA" id="ARBA00022946"/>
    </source>
</evidence>
<organism evidence="24 25">
    <name type="scientific">Folsomia candida</name>
    <name type="common">Springtail</name>
    <dbReference type="NCBI Taxonomy" id="158441"/>
    <lineage>
        <taxon>Eukaryota</taxon>
        <taxon>Metazoa</taxon>
        <taxon>Ecdysozoa</taxon>
        <taxon>Arthropoda</taxon>
        <taxon>Hexapoda</taxon>
        <taxon>Collembola</taxon>
        <taxon>Entomobryomorpha</taxon>
        <taxon>Isotomoidea</taxon>
        <taxon>Isotomidae</taxon>
        <taxon>Proisotominae</taxon>
        <taxon>Folsomia</taxon>
    </lineage>
</organism>
<dbReference type="GO" id="GO:0015297">
    <property type="term" value="F:antiporter activity"/>
    <property type="evidence" value="ECO:0007669"/>
    <property type="project" value="UniProtKB-KW"/>
</dbReference>
<evidence type="ECO:0000256" key="7">
    <source>
        <dbReference type="ARBA" id="ARBA00022692"/>
    </source>
</evidence>
<gene>
    <name evidence="24" type="ORF">Fcan01_21064</name>
</gene>
<proteinExistence type="inferred from homology"/>
<feature type="domain" description="Letm1 RBD" evidence="23">
    <location>
        <begin position="248"/>
        <end position="510"/>
    </location>
</feature>
<evidence type="ECO:0000256" key="8">
    <source>
        <dbReference type="ARBA" id="ARBA00022723"/>
    </source>
</evidence>
<keyword evidence="4" id="KW-0813">Transport</keyword>
<evidence type="ECO:0000256" key="19">
    <source>
        <dbReference type="SAM" id="Coils"/>
    </source>
</evidence>
<feature type="domain" description="EF-hand" evidence="22">
    <location>
        <begin position="693"/>
        <end position="728"/>
    </location>
</feature>
<evidence type="ECO:0000256" key="6">
    <source>
        <dbReference type="ARBA" id="ARBA00022568"/>
    </source>
</evidence>
<evidence type="ECO:0000256" key="18">
    <source>
        <dbReference type="PROSITE-ProRule" id="PRU01094"/>
    </source>
</evidence>
<evidence type="ECO:0000256" key="14">
    <source>
        <dbReference type="ARBA" id="ARBA00023065"/>
    </source>
</evidence>
<evidence type="ECO:0000256" key="3">
    <source>
        <dbReference type="ARBA" id="ARBA00020557"/>
    </source>
</evidence>
<evidence type="ECO:0000256" key="4">
    <source>
        <dbReference type="ARBA" id="ARBA00022448"/>
    </source>
</evidence>
<evidence type="ECO:0000256" key="13">
    <source>
        <dbReference type="ARBA" id="ARBA00023054"/>
    </source>
</evidence>
<evidence type="ECO:0000256" key="2">
    <source>
        <dbReference type="ARBA" id="ARBA00009584"/>
    </source>
</evidence>
<feature type="transmembrane region" description="Helical" evidence="21">
    <location>
        <begin position="205"/>
        <end position="225"/>
    </location>
</feature>
<name>A0A226DG80_FOLCA</name>
<dbReference type="OrthoDB" id="624114at2759"/>
<evidence type="ECO:0000256" key="5">
    <source>
        <dbReference type="ARBA" id="ARBA00022449"/>
    </source>
</evidence>
<evidence type="ECO:0000313" key="25">
    <source>
        <dbReference type="Proteomes" id="UP000198287"/>
    </source>
</evidence>
<dbReference type="InterPro" id="IPR059005">
    <property type="entry name" value="LETM1_C"/>
</dbReference>
<feature type="coiled-coil region" evidence="19">
    <location>
        <begin position="589"/>
        <end position="626"/>
    </location>
</feature>
<evidence type="ECO:0000259" key="23">
    <source>
        <dbReference type="PROSITE" id="PS51758"/>
    </source>
</evidence>
<dbReference type="EMBL" id="LNIX01000020">
    <property type="protein sequence ID" value="OXA44140.1"/>
    <property type="molecule type" value="Genomic_DNA"/>
</dbReference>
<dbReference type="Proteomes" id="UP000198287">
    <property type="component" value="Unassembled WGS sequence"/>
</dbReference>
<keyword evidence="6" id="KW-0109">Calcium transport</keyword>
<feature type="coiled-coil region" evidence="19">
    <location>
        <begin position="464"/>
        <end position="491"/>
    </location>
</feature>
<dbReference type="InterPro" id="IPR002048">
    <property type="entry name" value="EF_hand_dom"/>
</dbReference>
<keyword evidence="8" id="KW-0479">Metal-binding</keyword>
<evidence type="ECO:0000256" key="1">
    <source>
        <dbReference type="ARBA" id="ARBA00004434"/>
    </source>
</evidence>
<evidence type="ECO:0000256" key="15">
    <source>
        <dbReference type="ARBA" id="ARBA00023128"/>
    </source>
</evidence>
<evidence type="ECO:0000256" key="9">
    <source>
        <dbReference type="ARBA" id="ARBA00022792"/>
    </source>
</evidence>
<evidence type="ECO:0000256" key="21">
    <source>
        <dbReference type="SAM" id="Phobius"/>
    </source>
</evidence>
<dbReference type="GO" id="GO:0005509">
    <property type="term" value="F:calcium ion binding"/>
    <property type="evidence" value="ECO:0007669"/>
    <property type="project" value="InterPro"/>
</dbReference>
<feature type="compositionally biased region" description="Low complexity" evidence="20">
    <location>
        <begin position="758"/>
        <end position="771"/>
    </location>
</feature>
<keyword evidence="15 18" id="KW-0496">Mitochondrion</keyword>
<evidence type="ECO:0000259" key="22">
    <source>
        <dbReference type="PROSITE" id="PS50222"/>
    </source>
</evidence>
<dbReference type="Pfam" id="PF07766">
    <property type="entry name" value="LETM1_RBD"/>
    <property type="match status" value="1"/>
</dbReference>
<dbReference type="InterPro" id="IPR044202">
    <property type="entry name" value="LETM1/MDM38-like"/>
</dbReference>
<keyword evidence="10" id="KW-0106">Calcium</keyword>
<keyword evidence="9" id="KW-0999">Mitochondrion inner membrane</keyword>
<keyword evidence="7 21" id="KW-0812">Transmembrane</keyword>
<evidence type="ECO:0000256" key="20">
    <source>
        <dbReference type="SAM" id="MobiDB-lite"/>
    </source>
</evidence>
<evidence type="ECO:0000256" key="16">
    <source>
        <dbReference type="ARBA" id="ARBA00023136"/>
    </source>
</evidence>
<evidence type="ECO:0000256" key="12">
    <source>
        <dbReference type="ARBA" id="ARBA00022989"/>
    </source>
</evidence>
<comment type="similarity">
    <text evidence="2">Belongs to the LETM1 family.</text>
</comment>
<dbReference type="SUPFAM" id="SSF47473">
    <property type="entry name" value="EF-hand"/>
    <property type="match status" value="1"/>
</dbReference>
<accession>A0A226DG80</accession>
<keyword evidence="5" id="KW-0050">Antiport</keyword>
<evidence type="ECO:0000256" key="17">
    <source>
        <dbReference type="ARBA" id="ARBA00031360"/>
    </source>
</evidence>
<comment type="subcellular location">
    <subcellularLocation>
        <location evidence="1">Mitochondrion inner membrane</location>
        <topology evidence="1">Single-pass membrane protein</topology>
    </subcellularLocation>
</comment>
<evidence type="ECO:0000256" key="10">
    <source>
        <dbReference type="ARBA" id="ARBA00022837"/>
    </source>
</evidence>
<protein>
    <recommendedName>
        <fullName evidence="3">Mitochondrial proton/calcium exchanger protein</fullName>
    </recommendedName>
    <alternativeName>
        <fullName evidence="17">Leucine zipper-EF-hand-containing transmembrane protein 1</fullName>
    </alternativeName>
</protein>
<dbReference type="GO" id="GO:0030003">
    <property type="term" value="P:intracellular monoatomic cation homeostasis"/>
    <property type="evidence" value="ECO:0007669"/>
    <property type="project" value="TreeGrafter"/>
</dbReference>
<dbReference type="PROSITE" id="PS00018">
    <property type="entry name" value="EF_HAND_1"/>
    <property type="match status" value="1"/>
</dbReference>
<keyword evidence="14" id="KW-0406">Ion transport</keyword>
<keyword evidence="11" id="KW-0809">Transit peptide</keyword>
<sequence length="771" mass="86746">MLKYTRDVLGYHHPLKISRLLEISPHSTTTKSKITMARSISNSRNWSKLSTNQLLTARRSSSSSLTKLLSPEVLGCLGQNHHHHLFYSSNYPFAPHYLSRRHLHSTRALCDGEPPNKPSSKVEETAKVLTESFKEKQDGTAVAVPKRPLYKRIQDEILHYYHGFKLLFIDMNISAKLIWKVLNGKILTRREHKQLIRTTSDMFRLVPFSVFIIVPFMELLLPVFLKLFPGMLPSTFQTKLDRETKMKGELKVKLEMAKFLQETLDVMAPQAKGRSSQTAKEFAEFIQKIRTSGSEVSNTDIMKFSKLFEDEITLDSLSRPQLLALCRVLEIPAYGTTAILRFQLRMRLRSLAADDQMIENEGVASLNYVELQAACKSRGMRAVGVTEERLRRQLEQWLQLSLHEKLPPSLLLLSRAMYLPDNLPASAQLHATLSALPDGAALQTKAAIGEREGKVDNKTRIELIKEEERLIKEEQQETKKVKAAAAEKEKEKALPPIMDGVGHDVIPEPISELMTVRPPRVEPAPSRRPEPMPLVSELGPEKGPFLYTSDPFSVIGAVNNILSRKYIPPVSVLEEVLTLHDFAAIETAIEKLSSERKEMLLEKEELQDLKEEMADYSEDLRLLERVVKQSGTKKLKVNKGAVRLFKKLNSMISEMEHTVAGSDKSVAGVENTVATAELIAAMRQIQHAEGDATKVDRIARVLSKLDDNKDGKIEIDDLVKVIEIVGRENVHMSSKQLEEIVSILAKEETLVEGSKKFTPTTSSPSSTSSAT</sequence>
<dbReference type="OMA" id="QNEMIAD"/>
<dbReference type="Gene3D" id="1.10.238.10">
    <property type="entry name" value="EF-hand"/>
    <property type="match status" value="1"/>
</dbReference>
<dbReference type="Pfam" id="PF26561">
    <property type="entry name" value="LETM1_C"/>
    <property type="match status" value="1"/>
</dbReference>
<keyword evidence="12 21" id="KW-1133">Transmembrane helix</keyword>
<dbReference type="GO" id="GO:0043022">
    <property type="term" value="F:ribosome binding"/>
    <property type="evidence" value="ECO:0007669"/>
    <property type="project" value="InterPro"/>
</dbReference>
<keyword evidence="16 21" id="KW-0472">Membrane</keyword>
<dbReference type="InterPro" id="IPR011992">
    <property type="entry name" value="EF-hand-dom_pair"/>
</dbReference>
<dbReference type="STRING" id="158441.A0A226DG80"/>